<reference evidence="2" key="2">
    <citation type="submission" date="2022-10" db="EMBL/GenBank/DDBJ databases">
        <authorList>
            <consortium name="ENA_rothamsted_submissions"/>
            <consortium name="culmorum"/>
            <person name="King R."/>
        </authorList>
    </citation>
    <scope>NUCLEOTIDE SEQUENCE</scope>
</reference>
<evidence type="ECO:0000313" key="2">
    <source>
        <dbReference type="EMBL" id="CAG9786359.1"/>
    </source>
</evidence>
<dbReference type="Proteomes" id="UP001153714">
    <property type="component" value="Chromosome 15"/>
</dbReference>
<feature type="repeat" description="WD" evidence="1">
    <location>
        <begin position="94"/>
        <end position="119"/>
    </location>
</feature>
<dbReference type="EMBL" id="OU893346">
    <property type="protein sequence ID" value="CAG9786359.1"/>
    <property type="molecule type" value="Genomic_DNA"/>
</dbReference>
<keyword evidence="1" id="KW-0853">WD repeat</keyword>
<dbReference type="Gene3D" id="2.130.10.10">
    <property type="entry name" value="YVTN repeat-like/Quinoprotein amine dehydrogenase"/>
    <property type="match status" value="1"/>
</dbReference>
<keyword evidence="3" id="KW-1185">Reference proteome</keyword>
<dbReference type="PROSITE" id="PS50082">
    <property type="entry name" value="WD_REPEATS_2"/>
    <property type="match status" value="1"/>
</dbReference>
<dbReference type="InterPro" id="IPR001680">
    <property type="entry name" value="WD40_rpt"/>
</dbReference>
<dbReference type="InterPro" id="IPR036322">
    <property type="entry name" value="WD40_repeat_dom_sf"/>
</dbReference>
<dbReference type="InterPro" id="IPR015943">
    <property type="entry name" value="WD40/YVTN_repeat-like_dom_sf"/>
</dbReference>
<gene>
    <name evidence="2" type="ORF">DIATSA_LOCUS4314</name>
</gene>
<proteinExistence type="predicted"/>
<sequence>MKTLTWHPWRSALLGVGAITTHWKTRIALLDAPSAKIQETSLGKTNYCLDTMLFSHRTDPASSYQRPCSHLVVLSDPETVVDHWGGGRSGLDRVRTMIFSPDGTKLATATADEDLIIWNFLPEDKQKKKTNRRKFSAMPVYLDEAMHGYSLR</sequence>
<dbReference type="AlphaFoldDB" id="A0A9N9WCJ1"/>
<accession>A0A9N9WCJ1</accession>
<dbReference type="OrthoDB" id="7361317at2759"/>
<evidence type="ECO:0000256" key="1">
    <source>
        <dbReference type="PROSITE-ProRule" id="PRU00221"/>
    </source>
</evidence>
<organism evidence="2 3">
    <name type="scientific">Diatraea saccharalis</name>
    <name type="common">sugarcane borer</name>
    <dbReference type="NCBI Taxonomy" id="40085"/>
    <lineage>
        <taxon>Eukaryota</taxon>
        <taxon>Metazoa</taxon>
        <taxon>Ecdysozoa</taxon>
        <taxon>Arthropoda</taxon>
        <taxon>Hexapoda</taxon>
        <taxon>Insecta</taxon>
        <taxon>Pterygota</taxon>
        <taxon>Neoptera</taxon>
        <taxon>Endopterygota</taxon>
        <taxon>Lepidoptera</taxon>
        <taxon>Glossata</taxon>
        <taxon>Ditrysia</taxon>
        <taxon>Pyraloidea</taxon>
        <taxon>Crambidae</taxon>
        <taxon>Crambinae</taxon>
        <taxon>Diatraea</taxon>
    </lineage>
</organism>
<evidence type="ECO:0000313" key="3">
    <source>
        <dbReference type="Proteomes" id="UP001153714"/>
    </source>
</evidence>
<name>A0A9N9WCJ1_9NEOP</name>
<dbReference type="SUPFAM" id="SSF50978">
    <property type="entry name" value="WD40 repeat-like"/>
    <property type="match status" value="1"/>
</dbReference>
<protein>
    <submittedName>
        <fullName evidence="2">Uncharacterized protein</fullName>
    </submittedName>
</protein>
<reference evidence="2" key="1">
    <citation type="submission" date="2021-12" db="EMBL/GenBank/DDBJ databases">
        <authorList>
            <person name="King R."/>
        </authorList>
    </citation>
    <scope>NUCLEOTIDE SEQUENCE</scope>
</reference>